<dbReference type="Proteomes" id="UP001215598">
    <property type="component" value="Unassembled WGS sequence"/>
</dbReference>
<dbReference type="EMBL" id="JARKIB010000317">
    <property type="protein sequence ID" value="KAJ7714919.1"/>
    <property type="molecule type" value="Genomic_DNA"/>
</dbReference>
<keyword evidence="2" id="KW-1185">Reference proteome</keyword>
<evidence type="ECO:0000313" key="2">
    <source>
        <dbReference type="Proteomes" id="UP001215598"/>
    </source>
</evidence>
<name>A0AAD7H908_9AGAR</name>
<reference evidence="1" key="1">
    <citation type="submission" date="2023-03" db="EMBL/GenBank/DDBJ databases">
        <title>Massive genome expansion in bonnet fungi (Mycena s.s.) driven by repeated elements and novel gene families across ecological guilds.</title>
        <authorList>
            <consortium name="Lawrence Berkeley National Laboratory"/>
            <person name="Harder C.B."/>
            <person name="Miyauchi S."/>
            <person name="Viragh M."/>
            <person name="Kuo A."/>
            <person name="Thoen E."/>
            <person name="Andreopoulos B."/>
            <person name="Lu D."/>
            <person name="Skrede I."/>
            <person name="Drula E."/>
            <person name="Henrissat B."/>
            <person name="Morin E."/>
            <person name="Kohler A."/>
            <person name="Barry K."/>
            <person name="LaButti K."/>
            <person name="Morin E."/>
            <person name="Salamov A."/>
            <person name="Lipzen A."/>
            <person name="Mereny Z."/>
            <person name="Hegedus B."/>
            <person name="Baldrian P."/>
            <person name="Stursova M."/>
            <person name="Weitz H."/>
            <person name="Taylor A."/>
            <person name="Grigoriev I.V."/>
            <person name="Nagy L.G."/>
            <person name="Martin F."/>
            <person name="Kauserud H."/>
        </authorList>
    </citation>
    <scope>NUCLEOTIDE SEQUENCE</scope>
    <source>
        <strain evidence="1">CBHHK182m</strain>
    </source>
</reference>
<evidence type="ECO:0000313" key="1">
    <source>
        <dbReference type="EMBL" id="KAJ7714919.1"/>
    </source>
</evidence>
<sequence>MISLIRFSTIFNMSTACTQTHGFPILEEYPSIKSTMVTQDQFSCLHSPHSKVHAGNTRIKASSGLSTQVLNNRASDANQTTVNTAHDSSLASVPSDEEFPAMHKAVASYFTAATNLIEHTNPIKKCLFAIYKPTQLLIDFRRGINNTRTTTTS</sequence>
<dbReference type="PROSITE" id="PS51257">
    <property type="entry name" value="PROKAR_LIPOPROTEIN"/>
    <property type="match status" value="1"/>
</dbReference>
<proteinExistence type="predicted"/>
<accession>A0AAD7H908</accession>
<dbReference type="AlphaFoldDB" id="A0AAD7H908"/>
<organism evidence="1 2">
    <name type="scientific">Mycena metata</name>
    <dbReference type="NCBI Taxonomy" id="1033252"/>
    <lineage>
        <taxon>Eukaryota</taxon>
        <taxon>Fungi</taxon>
        <taxon>Dikarya</taxon>
        <taxon>Basidiomycota</taxon>
        <taxon>Agaricomycotina</taxon>
        <taxon>Agaricomycetes</taxon>
        <taxon>Agaricomycetidae</taxon>
        <taxon>Agaricales</taxon>
        <taxon>Marasmiineae</taxon>
        <taxon>Mycenaceae</taxon>
        <taxon>Mycena</taxon>
    </lineage>
</organism>
<comment type="caution">
    <text evidence="1">The sequence shown here is derived from an EMBL/GenBank/DDBJ whole genome shotgun (WGS) entry which is preliminary data.</text>
</comment>
<gene>
    <name evidence="1" type="ORF">B0H16DRAFT_1617248</name>
</gene>
<protein>
    <submittedName>
        <fullName evidence="1">Uncharacterized protein</fullName>
    </submittedName>
</protein>